<evidence type="ECO:0000313" key="2">
    <source>
        <dbReference type="EMBL" id="PSN65638.1"/>
    </source>
</evidence>
<proteinExistence type="predicted"/>
<keyword evidence="3" id="KW-1185">Reference proteome</keyword>
<feature type="region of interest" description="Disordered" evidence="1">
    <location>
        <begin position="61"/>
        <end position="95"/>
    </location>
</feature>
<name>A0A2T2NKQ8_CORCC</name>
<reference evidence="2 3" key="1">
    <citation type="journal article" date="2018" name="Front. Microbiol.">
        <title>Genome-Wide Analysis of Corynespora cassiicola Leaf Fall Disease Putative Effectors.</title>
        <authorList>
            <person name="Lopez D."/>
            <person name="Ribeiro S."/>
            <person name="Label P."/>
            <person name="Fumanal B."/>
            <person name="Venisse J.S."/>
            <person name="Kohler A."/>
            <person name="de Oliveira R.R."/>
            <person name="Labutti K."/>
            <person name="Lipzen A."/>
            <person name="Lail K."/>
            <person name="Bauer D."/>
            <person name="Ohm R.A."/>
            <person name="Barry K.W."/>
            <person name="Spatafora J."/>
            <person name="Grigoriev I.V."/>
            <person name="Martin F.M."/>
            <person name="Pujade-Renaud V."/>
        </authorList>
    </citation>
    <scope>NUCLEOTIDE SEQUENCE [LARGE SCALE GENOMIC DNA]</scope>
    <source>
        <strain evidence="2 3">Philippines</strain>
    </source>
</reference>
<gene>
    <name evidence="2" type="ORF">BS50DRAFT_63547</name>
</gene>
<dbReference type="EMBL" id="KZ678137">
    <property type="protein sequence ID" value="PSN65638.1"/>
    <property type="molecule type" value="Genomic_DNA"/>
</dbReference>
<sequence>MKRTNEDLPPMLAFAAKKHTYIWTCCGCGRSRNNINSAHCPGCGHGRCAYCAITRVQTRPHFSGVPDPDQPSSYSDEAIYPQDPPRIRAQPSITE</sequence>
<accession>A0A2T2NKQ8</accession>
<dbReference type="AlphaFoldDB" id="A0A2T2NKQ8"/>
<evidence type="ECO:0000256" key="1">
    <source>
        <dbReference type="SAM" id="MobiDB-lite"/>
    </source>
</evidence>
<dbReference type="Proteomes" id="UP000240883">
    <property type="component" value="Unassembled WGS sequence"/>
</dbReference>
<evidence type="ECO:0000313" key="3">
    <source>
        <dbReference type="Proteomes" id="UP000240883"/>
    </source>
</evidence>
<organism evidence="2 3">
    <name type="scientific">Corynespora cassiicola Philippines</name>
    <dbReference type="NCBI Taxonomy" id="1448308"/>
    <lineage>
        <taxon>Eukaryota</taxon>
        <taxon>Fungi</taxon>
        <taxon>Dikarya</taxon>
        <taxon>Ascomycota</taxon>
        <taxon>Pezizomycotina</taxon>
        <taxon>Dothideomycetes</taxon>
        <taxon>Pleosporomycetidae</taxon>
        <taxon>Pleosporales</taxon>
        <taxon>Corynesporascaceae</taxon>
        <taxon>Corynespora</taxon>
    </lineage>
</organism>
<protein>
    <submittedName>
        <fullName evidence="2">Uncharacterized protein</fullName>
    </submittedName>
</protein>